<dbReference type="InterPro" id="IPR011989">
    <property type="entry name" value="ARM-like"/>
</dbReference>
<dbReference type="GO" id="GO:0005829">
    <property type="term" value="C:cytosol"/>
    <property type="evidence" value="ECO:0007669"/>
    <property type="project" value="TreeGrafter"/>
</dbReference>
<dbReference type="Pfam" id="PF13513">
    <property type="entry name" value="HEAT_EZ"/>
    <property type="match status" value="1"/>
</dbReference>
<protein>
    <submittedName>
        <fullName evidence="3">Putative LOC100889564 [Strongylocentrotus purpuratus]</fullName>
    </submittedName>
</protein>
<organism evidence="3">
    <name type="scientific">Lepeophtheirus salmonis</name>
    <name type="common">Salmon louse</name>
    <name type="synonym">Caligus salmonis</name>
    <dbReference type="NCBI Taxonomy" id="72036"/>
    <lineage>
        <taxon>Eukaryota</taxon>
        <taxon>Metazoa</taxon>
        <taxon>Ecdysozoa</taxon>
        <taxon>Arthropoda</taxon>
        <taxon>Crustacea</taxon>
        <taxon>Multicrustacea</taxon>
        <taxon>Hexanauplia</taxon>
        <taxon>Copepoda</taxon>
        <taxon>Siphonostomatoida</taxon>
        <taxon>Caligidae</taxon>
        <taxon>Lepeophtheirus</taxon>
    </lineage>
</organism>
<sequence>MIFAMEDNSDESGENGGTLMSRLSGSTKLERDRALGDLKKQLDEDSFVSDFVEELHTVFKSSTFDNWEMKCGVLSATQEILKHKNHDIQSDFAELICNFCCKCLSDEEVRVRSIAGSTLGSLVGKYPQYYSKNIEAHLLHSISQDLNRSTDQNQSEQTILHDTAGWRYLETSIDCLKSIVVEMGPANFLQTQGFTSNEFVNLILLSTKHMNRFVRETSYYTIGSIVQTLTPADEAFAKALSYGMADNWSQVRMSAVVATRTFLTSRTGCVEEDYYSLLLPRLCLNRYYLAEGVRIYSQETWAMVVGQRGKQLVEKYISEIINCYNESADADNHAVREAACHCITEMVKKINPKVLEPFVPVLLSTLIKCFKDDSWPVRDTACVACGTFILKFPDNCRDSFEQCKPLFMENLKDPIISVRQGAAIALANCIKAYGKEQILLPCLLQDIKAGLMDVANQPSETIKYEGTSELSQFGVSDKKLRDNDIELHENQVMYSCGSLAPKMSRGGCSDGGRFRKPSEPWEKGDGFTHLLAEISSICPEEVASILPCVSEAARHKHYSNHFVFIESMLKRLPEIAKNLEKKLFKPLMEHFIEPIFYALDSENQLASVAAEFCINELCNFLGLNIFRGRVEQFNPSYLNTFDRIQFSSISKPIDISARNNSNITNATHLGGTPT</sequence>
<dbReference type="GO" id="GO:0005634">
    <property type="term" value="C:nucleus"/>
    <property type="evidence" value="ECO:0007669"/>
    <property type="project" value="TreeGrafter"/>
</dbReference>
<proteinExistence type="predicted"/>
<dbReference type="Gene3D" id="1.25.10.10">
    <property type="entry name" value="Leucine-rich Repeat Variant"/>
    <property type="match status" value="2"/>
</dbReference>
<dbReference type="SUPFAM" id="SSF48371">
    <property type="entry name" value="ARM repeat"/>
    <property type="match status" value="1"/>
</dbReference>
<feature type="region of interest" description="Disordered" evidence="2">
    <location>
        <begin position="1"/>
        <end position="23"/>
    </location>
</feature>
<dbReference type="PANTHER" id="PTHR10648">
    <property type="entry name" value="SERINE/THREONINE-PROTEIN PHOSPHATASE PP2A 65 KDA REGULATORY SUBUNIT"/>
    <property type="match status" value="1"/>
</dbReference>
<keyword evidence="1" id="KW-0677">Repeat</keyword>
<dbReference type="GO" id="GO:0019888">
    <property type="term" value="F:protein phosphatase regulator activity"/>
    <property type="evidence" value="ECO:0007669"/>
    <property type="project" value="TreeGrafter"/>
</dbReference>
<evidence type="ECO:0000256" key="1">
    <source>
        <dbReference type="ARBA" id="ARBA00022737"/>
    </source>
</evidence>
<accession>A0A0K2SYA8</accession>
<dbReference type="EMBL" id="HACA01001154">
    <property type="protein sequence ID" value="CDW18515.1"/>
    <property type="molecule type" value="Transcribed_RNA"/>
</dbReference>
<evidence type="ECO:0000256" key="2">
    <source>
        <dbReference type="SAM" id="MobiDB-lite"/>
    </source>
</evidence>
<reference evidence="3" key="1">
    <citation type="submission" date="2014-05" db="EMBL/GenBank/DDBJ databases">
        <authorList>
            <person name="Chronopoulou M."/>
        </authorList>
    </citation>
    <scope>NUCLEOTIDE SEQUENCE</scope>
    <source>
        <tissue evidence="3">Whole organism</tissue>
    </source>
</reference>
<dbReference type="OrthoDB" id="414039at2759"/>
<dbReference type="AlphaFoldDB" id="A0A0K2SYA8"/>
<dbReference type="InterPro" id="IPR051023">
    <property type="entry name" value="PP2A_Regulatory_Subunit_A"/>
</dbReference>
<name>A0A0K2SYA8_LEPSM</name>
<dbReference type="InterPro" id="IPR016024">
    <property type="entry name" value="ARM-type_fold"/>
</dbReference>
<evidence type="ECO:0000313" key="3">
    <source>
        <dbReference type="EMBL" id="CDW18515.1"/>
    </source>
</evidence>
<dbReference type="GO" id="GO:0000159">
    <property type="term" value="C:protein phosphatase type 2A complex"/>
    <property type="evidence" value="ECO:0007669"/>
    <property type="project" value="TreeGrafter"/>
</dbReference>
<dbReference type="PANTHER" id="PTHR10648:SF4">
    <property type="entry name" value="PROTEIN PHOSPHATASE 2 (FORMERLY 2A), REGULATORY SUBUNIT A, BETA ISOFORM-RELATED"/>
    <property type="match status" value="1"/>
</dbReference>